<keyword evidence="4" id="KW-1185">Reference proteome</keyword>
<dbReference type="PANTHER" id="PTHR34580">
    <property type="match status" value="1"/>
</dbReference>
<dbReference type="PROSITE" id="PS52050">
    <property type="entry name" value="WYL"/>
    <property type="match status" value="1"/>
</dbReference>
<evidence type="ECO:0000313" key="3">
    <source>
        <dbReference type="EMBL" id="MCY1013355.1"/>
    </source>
</evidence>
<dbReference type="InterPro" id="IPR026881">
    <property type="entry name" value="WYL_dom"/>
</dbReference>
<dbReference type="AlphaFoldDB" id="A0A9X3F124"/>
<dbReference type="EMBL" id="JAPNKE010000002">
    <property type="protein sequence ID" value="MCY1013355.1"/>
    <property type="molecule type" value="Genomic_DNA"/>
</dbReference>
<sequence length="207" mass="23091">MFDEEQIVALALALRTVSLADTKLDTAAERALSTVRQLMPARLRRRMDSVEVVRAPAGAPTNGRLDAATFLAVGAAIRELEMLRFDYGAGATRVVEPHGLVAHAGRWYLLAWSPAAADWHTYRVDRMTLRDRPGTHFHRRAVPGGDVASFVAGMFKGSRSGDRWPCRGARCCRPSRRPWRRSSRTGAWRRSVRAAAGRSWRSPARTR</sequence>
<organism evidence="3 4">
    <name type="scientific">Nannocystis pusilla</name>
    <dbReference type="NCBI Taxonomy" id="889268"/>
    <lineage>
        <taxon>Bacteria</taxon>
        <taxon>Pseudomonadati</taxon>
        <taxon>Myxococcota</taxon>
        <taxon>Polyangia</taxon>
        <taxon>Nannocystales</taxon>
        <taxon>Nannocystaceae</taxon>
        <taxon>Nannocystis</taxon>
    </lineage>
</organism>
<comment type="caution">
    <text evidence="3">The sequence shown here is derived from an EMBL/GenBank/DDBJ whole genome shotgun (WGS) entry which is preliminary data.</text>
</comment>
<dbReference type="RefSeq" id="WP_267777222.1">
    <property type="nucleotide sequence ID" value="NZ_JAPNKE010000002.1"/>
</dbReference>
<reference evidence="3" key="1">
    <citation type="submission" date="2022-11" db="EMBL/GenBank/DDBJ databases">
        <title>Minimal conservation of predation-associated metabolite biosynthetic gene clusters underscores biosynthetic potential of Myxococcota including descriptions for ten novel species: Archangium lansinium sp. nov., Myxococcus landrumus sp. nov., Nannocystis bai.</title>
        <authorList>
            <person name="Ahearne A."/>
            <person name="Stevens C."/>
            <person name="Phillips K."/>
        </authorList>
    </citation>
    <scope>NUCLEOTIDE SEQUENCE</scope>
    <source>
        <strain evidence="3">Na p29</strain>
    </source>
</reference>
<feature type="region of interest" description="Disordered" evidence="1">
    <location>
        <begin position="179"/>
        <end position="207"/>
    </location>
</feature>
<evidence type="ECO:0000259" key="2">
    <source>
        <dbReference type="Pfam" id="PF13280"/>
    </source>
</evidence>
<evidence type="ECO:0000256" key="1">
    <source>
        <dbReference type="SAM" id="MobiDB-lite"/>
    </source>
</evidence>
<evidence type="ECO:0000313" key="4">
    <source>
        <dbReference type="Proteomes" id="UP001150924"/>
    </source>
</evidence>
<dbReference type="Pfam" id="PF13280">
    <property type="entry name" value="WYL"/>
    <property type="match status" value="1"/>
</dbReference>
<gene>
    <name evidence="3" type="ORF">OV079_49080</name>
</gene>
<accession>A0A9X3F124</accession>
<dbReference type="InterPro" id="IPR051534">
    <property type="entry name" value="CBASS_pafABC_assoc_protein"/>
</dbReference>
<protein>
    <submittedName>
        <fullName evidence="3">WYL domain-containing protein</fullName>
    </submittedName>
</protein>
<proteinExistence type="predicted"/>
<feature type="domain" description="WYL" evidence="2">
    <location>
        <begin position="69"/>
        <end position="128"/>
    </location>
</feature>
<name>A0A9X3F124_9BACT</name>
<dbReference type="PANTHER" id="PTHR34580:SF3">
    <property type="entry name" value="PROTEIN PAFB"/>
    <property type="match status" value="1"/>
</dbReference>
<dbReference type="Proteomes" id="UP001150924">
    <property type="component" value="Unassembled WGS sequence"/>
</dbReference>